<dbReference type="SUPFAM" id="SSF55144">
    <property type="entry name" value="LigT-like"/>
    <property type="match status" value="1"/>
</dbReference>
<dbReference type="AlphaFoldDB" id="A0ABD3MW23"/>
<dbReference type="InterPro" id="IPR009097">
    <property type="entry name" value="Cyclic_Pdiesterase"/>
</dbReference>
<evidence type="ECO:0000313" key="2">
    <source>
        <dbReference type="Proteomes" id="UP001530400"/>
    </source>
</evidence>
<reference evidence="1 2" key="1">
    <citation type="submission" date="2024-10" db="EMBL/GenBank/DDBJ databases">
        <title>Updated reference genomes for cyclostephanoid diatoms.</title>
        <authorList>
            <person name="Roberts W.R."/>
            <person name="Alverson A.J."/>
        </authorList>
    </citation>
    <scope>NUCLEOTIDE SEQUENCE [LARGE SCALE GENOMIC DNA]</scope>
    <source>
        <strain evidence="1 2">AJA010-31</strain>
    </source>
</reference>
<evidence type="ECO:0000313" key="1">
    <source>
        <dbReference type="EMBL" id="KAL3768115.1"/>
    </source>
</evidence>
<proteinExistence type="predicted"/>
<dbReference type="Proteomes" id="UP001530400">
    <property type="component" value="Unassembled WGS sequence"/>
</dbReference>
<name>A0ABD3MW23_9STRA</name>
<protein>
    <submittedName>
        <fullName evidence="1">Uncharacterized protein</fullName>
    </submittedName>
</protein>
<sequence>MATVEISNPVISSISAPDLSKLKLMYASNPPELAESVISSDGEISRSASPTPVESRRKLQWEFKGLTLWLELEEFDNDLTNAISDFSAKHNSPFIPKPHTTAIYGMEHLTVEEAKAKLQMLRSRIDQWPTFAKPTGVTQDIAQVGRPGQVCSIAWSELTLSTNDEHERALDLLYELFYGDSYTRERPWKPHNSIAYDNPETNTLSLLDTVLYASKNPTLLGNERRVEAISLWSTEGKMEDWKCLDRVRFW</sequence>
<gene>
    <name evidence="1" type="ORF">ACHAWO_008283</name>
</gene>
<accession>A0ABD3MW23</accession>
<organism evidence="1 2">
    <name type="scientific">Cyclotella atomus</name>
    <dbReference type="NCBI Taxonomy" id="382360"/>
    <lineage>
        <taxon>Eukaryota</taxon>
        <taxon>Sar</taxon>
        <taxon>Stramenopiles</taxon>
        <taxon>Ochrophyta</taxon>
        <taxon>Bacillariophyta</taxon>
        <taxon>Coscinodiscophyceae</taxon>
        <taxon>Thalassiosirophycidae</taxon>
        <taxon>Stephanodiscales</taxon>
        <taxon>Stephanodiscaceae</taxon>
        <taxon>Cyclotella</taxon>
    </lineage>
</organism>
<comment type="caution">
    <text evidence="1">The sequence shown here is derived from an EMBL/GenBank/DDBJ whole genome shotgun (WGS) entry which is preliminary data.</text>
</comment>
<dbReference type="EMBL" id="JALLPJ020001353">
    <property type="protein sequence ID" value="KAL3768115.1"/>
    <property type="molecule type" value="Genomic_DNA"/>
</dbReference>
<keyword evidence="2" id="KW-1185">Reference proteome</keyword>
<dbReference type="Gene3D" id="3.90.1140.10">
    <property type="entry name" value="Cyclic phosphodiesterase"/>
    <property type="match status" value="1"/>
</dbReference>